<evidence type="ECO:0000256" key="19">
    <source>
        <dbReference type="ARBA" id="ARBA00047588"/>
    </source>
</evidence>
<evidence type="ECO:0000256" key="18">
    <source>
        <dbReference type="ARBA" id="ARBA00043210"/>
    </source>
</evidence>
<dbReference type="STRING" id="1184151.AW736_09265"/>
<accession>A0A178IGV0</accession>
<evidence type="ECO:0000256" key="4">
    <source>
        <dbReference type="ARBA" id="ARBA00022475"/>
    </source>
</evidence>
<evidence type="ECO:0000256" key="12">
    <source>
        <dbReference type="ARBA" id="ARBA00023273"/>
    </source>
</evidence>
<feature type="domain" description="Thioesterase" evidence="24">
    <location>
        <begin position="72"/>
        <end position="121"/>
    </location>
</feature>
<dbReference type="GO" id="GO:0005737">
    <property type="term" value="C:cytoplasm"/>
    <property type="evidence" value="ECO:0007669"/>
    <property type="project" value="UniProtKB-SubCell"/>
</dbReference>
<evidence type="ECO:0000256" key="21">
    <source>
        <dbReference type="ARBA" id="ARBA00047969"/>
    </source>
</evidence>
<dbReference type="EC" id="3.1.2.2" evidence="16"/>
<keyword evidence="9" id="KW-0809">Transit peptide</keyword>
<evidence type="ECO:0000313" key="25">
    <source>
        <dbReference type="EMBL" id="OAM88958.1"/>
    </source>
</evidence>
<dbReference type="InterPro" id="IPR029069">
    <property type="entry name" value="HotDog_dom_sf"/>
</dbReference>
<evidence type="ECO:0000256" key="6">
    <source>
        <dbReference type="ARBA" id="ARBA00022703"/>
    </source>
</evidence>
<dbReference type="CDD" id="cd03443">
    <property type="entry name" value="PaaI_thioesterase"/>
    <property type="match status" value="1"/>
</dbReference>
<keyword evidence="11" id="KW-0472">Membrane</keyword>
<comment type="catalytic activity">
    <reaction evidence="20">
        <text>hexadecanoyl-CoA + H2O = hexadecanoate + CoA + H(+)</text>
        <dbReference type="Rhea" id="RHEA:16645"/>
        <dbReference type="ChEBI" id="CHEBI:7896"/>
        <dbReference type="ChEBI" id="CHEBI:15377"/>
        <dbReference type="ChEBI" id="CHEBI:15378"/>
        <dbReference type="ChEBI" id="CHEBI:57287"/>
        <dbReference type="ChEBI" id="CHEBI:57379"/>
        <dbReference type="EC" id="3.1.2.2"/>
    </reaction>
    <physiologicalReaction direction="left-to-right" evidence="20">
        <dbReference type="Rhea" id="RHEA:16646"/>
    </physiologicalReaction>
</comment>
<keyword evidence="12" id="KW-0966">Cell projection</keyword>
<keyword evidence="4" id="KW-1003">Cell membrane</keyword>
<evidence type="ECO:0000256" key="13">
    <source>
        <dbReference type="ARBA" id="ARBA00035852"/>
    </source>
</evidence>
<keyword evidence="5" id="KW-0963">Cytoplasm</keyword>
<comment type="similarity">
    <text evidence="15">Belongs to the THEM4/THEM5 thioesterase family.</text>
</comment>
<dbReference type="SUPFAM" id="SSF54637">
    <property type="entry name" value="Thioesterase/thiol ester dehydrase-isomerase"/>
    <property type="match status" value="1"/>
</dbReference>
<evidence type="ECO:0000256" key="11">
    <source>
        <dbReference type="ARBA" id="ARBA00023136"/>
    </source>
</evidence>
<dbReference type="Proteomes" id="UP000078486">
    <property type="component" value="Unassembled WGS sequence"/>
</dbReference>
<evidence type="ECO:0000256" key="14">
    <source>
        <dbReference type="ARBA" id="ARBA00037002"/>
    </source>
</evidence>
<evidence type="ECO:0000256" key="10">
    <source>
        <dbReference type="ARBA" id="ARBA00023098"/>
    </source>
</evidence>
<evidence type="ECO:0000256" key="8">
    <source>
        <dbReference type="ARBA" id="ARBA00022832"/>
    </source>
</evidence>
<evidence type="ECO:0000256" key="23">
    <source>
        <dbReference type="ARBA" id="ARBA00048180"/>
    </source>
</evidence>
<comment type="catalytic activity">
    <reaction evidence="13">
        <text>(5Z,8Z,11Z,14Z)-eicosatetraenoyl-CoA + H2O = (5Z,8Z,11Z,14Z)-eicosatetraenoate + CoA + H(+)</text>
        <dbReference type="Rhea" id="RHEA:40151"/>
        <dbReference type="ChEBI" id="CHEBI:15377"/>
        <dbReference type="ChEBI" id="CHEBI:15378"/>
        <dbReference type="ChEBI" id="CHEBI:32395"/>
        <dbReference type="ChEBI" id="CHEBI:57287"/>
        <dbReference type="ChEBI" id="CHEBI:57368"/>
    </reaction>
    <physiologicalReaction direction="left-to-right" evidence="13">
        <dbReference type="Rhea" id="RHEA:40152"/>
    </physiologicalReaction>
</comment>
<dbReference type="Pfam" id="PF03061">
    <property type="entry name" value="4HBT"/>
    <property type="match status" value="1"/>
</dbReference>
<keyword evidence="26" id="KW-1185">Reference proteome</keyword>
<dbReference type="GO" id="GO:0016020">
    <property type="term" value="C:membrane"/>
    <property type="evidence" value="ECO:0007669"/>
    <property type="project" value="UniProtKB-SubCell"/>
</dbReference>
<comment type="catalytic activity">
    <reaction evidence="21">
        <text>decanoyl-CoA + H2O = decanoate + CoA + H(+)</text>
        <dbReference type="Rhea" id="RHEA:40059"/>
        <dbReference type="ChEBI" id="CHEBI:15377"/>
        <dbReference type="ChEBI" id="CHEBI:15378"/>
        <dbReference type="ChEBI" id="CHEBI:27689"/>
        <dbReference type="ChEBI" id="CHEBI:57287"/>
        <dbReference type="ChEBI" id="CHEBI:61430"/>
    </reaction>
    <physiologicalReaction direction="left-to-right" evidence="21">
        <dbReference type="Rhea" id="RHEA:40060"/>
    </physiologicalReaction>
</comment>
<reference evidence="25 26" key="1">
    <citation type="submission" date="2016-01" db="EMBL/GenBank/DDBJ databases">
        <title>High potential of lignocellulose degradation of a new Verrucomicrobia species.</title>
        <authorList>
            <person name="Wang Y."/>
            <person name="Shi Y."/>
            <person name="Qiu Z."/>
            <person name="Liu S."/>
            <person name="Yang H."/>
        </authorList>
    </citation>
    <scope>NUCLEOTIDE SEQUENCE [LARGE SCALE GENOMIC DNA]</scope>
    <source>
        <strain evidence="25 26">TSB47</strain>
    </source>
</reference>
<evidence type="ECO:0000256" key="5">
    <source>
        <dbReference type="ARBA" id="ARBA00022490"/>
    </source>
</evidence>
<dbReference type="PANTHER" id="PTHR12418:SF19">
    <property type="entry name" value="ACYL-COENZYME A THIOESTERASE THEM4"/>
    <property type="match status" value="1"/>
</dbReference>
<gene>
    <name evidence="25" type="ORF">AW736_09265</name>
</gene>
<comment type="catalytic activity">
    <reaction evidence="23">
        <text>tetradecanoyl-CoA + H2O = tetradecanoate + CoA + H(+)</text>
        <dbReference type="Rhea" id="RHEA:40119"/>
        <dbReference type="ChEBI" id="CHEBI:15377"/>
        <dbReference type="ChEBI" id="CHEBI:15378"/>
        <dbReference type="ChEBI" id="CHEBI:30807"/>
        <dbReference type="ChEBI" id="CHEBI:57287"/>
        <dbReference type="ChEBI" id="CHEBI:57385"/>
    </reaction>
    <physiologicalReaction direction="left-to-right" evidence="23">
        <dbReference type="Rhea" id="RHEA:40120"/>
    </physiologicalReaction>
</comment>
<comment type="catalytic activity">
    <reaction evidence="14">
        <text>(9Z)-octadecenoyl-CoA + H2O = (9Z)-octadecenoate + CoA + H(+)</text>
        <dbReference type="Rhea" id="RHEA:40139"/>
        <dbReference type="ChEBI" id="CHEBI:15377"/>
        <dbReference type="ChEBI" id="CHEBI:15378"/>
        <dbReference type="ChEBI" id="CHEBI:30823"/>
        <dbReference type="ChEBI" id="CHEBI:57287"/>
        <dbReference type="ChEBI" id="CHEBI:57387"/>
    </reaction>
    <physiologicalReaction direction="left-to-right" evidence="14">
        <dbReference type="Rhea" id="RHEA:40140"/>
    </physiologicalReaction>
</comment>
<evidence type="ECO:0000256" key="1">
    <source>
        <dbReference type="ARBA" id="ARBA00004170"/>
    </source>
</evidence>
<evidence type="ECO:0000256" key="17">
    <source>
        <dbReference type="ARBA" id="ARBA00040123"/>
    </source>
</evidence>
<evidence type="ECO:0000256" key="9">
    <source>
        <dbReference type="ARBA" id="ARBA00022946"/>
    </source>
</evidence>
<evidence type="ECO:0000256" key="22">
    <source>
        <dbReference type="ARBA" id="ARBA00048074"/>
    </source>
</evidence>
<keyword evidence="8" id="KW-0276">Fatty acid metabolism</keyword>
<keyword evidence="10" id="KW-0443">Lipid metabolism</keyword>
<evidence type="ECO:0000256" key="15">
    <source>
        <dbReference type="ARBA" id="ARBA00038456"/>
    </source>
</evidence>
<protein>
    <recommendedName>
        <fullName evidence="17">Acyl-coenzyme A thioesterase THEM4</fullName>
        <ecNumber evidence="16">3.1.2.2</ecNumber>
    </recommendedName>
    <alternativeName>
        <fullName evidence="18">Thioesterase superfamily member 4</fullName>
    </alternativeName>
</protein>
<comment type="caution">
    <text evidence="25">The sequence shown here is derived from an EMBL/GenBank/DDBJ whole genome shotgun (WGS) entry which is preliminary data.</text>
</comment>
<dbReference type="Gene3D" id="3.10.129.10">
    <property type="entry name" value="Hotdog Thioesterase"/>
    <property type="match status" value="1"/>
</dbReference>
<evidence type="ECO:0000256" key="7">
    <source>
        <dbReference type="ARBA" id="ARBA00022801"/>
    </source>
</evidence>
<keyword evidence="7" id="KW-0378">Hydrolase</keyword>
<proteinExistence type="inferred from homology"/>
<sequence>MTSIIRDIRMATHITIAATEQTRKSLQSQFHSHCHACGMPGSGGLDLHFVTDSDGNVATDWFCPGNCQSYEGILHGGVIATLLDSAMVHALFARGIVAHTAELRVRYRRPVRIENSVRVTACTQSHTGPLHLTSATLIQDGVPCATARAKFMAVPSSAALPEGLF</sequence>
<organism evidence="25 26">
    <name type="scientific">Termitidicoccus mucosus</name>
    <dbReference type="NCBI Taxonomy" id="1184151"/>
    <lineage>
        <taxon>Bacteria</taxon>
        <taxon>Pseudomonadati</taxon>
        <taxon>Verrucomicrobiota</taxon>
        <taxon>Opitutia</taxon>
        <taxon>Opitutales</taxon>
        <taxon>Opitutaceae</taxon>
        <taxon>Termitidicoccus</taxon>
    </lineage>
</organism>
<evidence type="ECO:0000256" key="3">
    <source>
        <dbReference type="ARBA" id="ARBA00004632"/>
    </source>
</evidence>
<evidence type="ECO:0000313" key="26">
    <source>
        <dbReference type="Proteomes" id="UP000078486"/>
    </source>
</evidence>
<comment type="subcellular location">
    <subcellularLocation>
        <location evidence="3">Cell projection</location>
        <location evidence="3">Ruffle membrane</location>
    </subcellularLocation>
    <subcellularLocation>
        <location evidence="2">Cytoplasm</location>
    </subcellularLocation>
    <subcellularLocation>
        <location evidence="1">Membrane</location>
        <topology evidence="1">Peripheral membrane protein</topology>
    </subcellularLocation>
</comment>
<keyword evidence="6" id="KW-0053">Apoptosis</keyword>
<dbReference type="PANTHER" id="PTHR12418">
    <property type="entry name" value="ACYL-COENZYME A THIOESTERASE THEM4"/>
    <property type="match status" value="1"/>
</dbReference>
<evidence type="ECO:0000256" key="20">
    <source>
        <dbReference type="ARBA" id="ARBA00047734"/>
    </source>
</evidence>
<dbReference type="GO" id="GO:0006631">
    <property type="term" value="P:fatty acid metabolic process"/>
    <property type="evidence" value="ECO:0007669"/>
    <property type="project" value="UniProtKB-KW"/>
</dbReference>
<dbReference type="AlphaFoldDB" id="A0A178IGV0"/>
<evidence type="ECO:0000256" key="2">
    <source>
        <dbReference type="ARBA" id="ARBA00004496"/>
    </source>
</evidence>
<evidence type="ECO:0000259" key="24">
    <source>
        <dbReference type="Pfam" id="PF03061"/>
    </source>
</evidence>
<comment type="catalytic activity">
    <reaction evidence="19">
        <text>octanoyl-CoA + H2O = octanoate + CoA + H(+)</text>
        <dbReference type="Rhea" id="RHEA:30143"/>
        <dbReference type="ChEBI" id="CHEBI:15377"/>
        <dbReference type="ChEBI" id="CHEBI:15378"/>
        <dbReference type="ChEBI" id="CHEBI:25646"/>
        <dbReference type="ChEBI" id="CHEBI:57287"/>
        <dbReference type="ChEBI" id="CHEBI:57386"/>
    </reaction>
    <physiologicalReaction direction="left-to-right" evidence="19">
        <dbReference type="Rhea" id="RHEA:30144"/>
    </physiologicalReaction>
</comment>
<comment type="catalytic activity">
    <reaction evidence="22">
        <text>dodecanoyl-CoA + H2O = dodecanoate + CoA + H(+)</text>
        <dbReference type="Rhea" id="RHEA:30135"/>
        <dbReference type="ChEBI" id="CHEBI:15377"/>
        <dbReference type="ChEBI" id="CHEBI:15378"/>
        <dbReference type="ChEBI" id="CHEBI:18262"/>
        <dbReference type="ChEBI" id="CHEBI:57287"/>
        <dbReference type="ChEBI" id="CHEBI:57375"/>
    </reaction>
    <physiologicalReaction direction="left-to-right" evidence="22">
        <dbReference type="Rhea" id="RHEA:30136"/>
    </physiologicalReaction>
</comment>
<dbReference type="InterPro" id="IPR052365">
    <property type="entry name" value="THEM4/THEM5_acyl-CoA_thioest"/>
</dbReference>
<dbReference type="InterPro" id="IPR006683">
    <property type="entry name" value="Thioestr_dom"/>
</dbReference>
<evidence type="ECO:0000256" key="16">
    <source>
        <dbReference type="ARBA" id="ARBA00038848"/>
    </source>
</evidence>
<dbReference type="EMBL" id="LRRQ01000113">
    <property type="protein sequence ID" value="OAM88958.1"/>
    <property type="molecule type" value="Genomic_DNA"/>
</dbReference>
<dbReference type="GO" id="GO:0016790">
    <property type="term" value="F:thiolester hydrolase activity"/>
    <property type="evidence" value="ECO:0007669"/>
    <property type="project" value="UniProtKB-ARBA"/>
</dbReference>
<name>A0A178IGV0_9BACT</name>